<evidence type="ECO:0000256" key="1">
    <source>
        <dbReference type="SAM" id="Phobius"/>
    </source>
</evidence>
<reference evidence="2 3" key="1">
    <citation type="submission" date="2016-11" db="EMBL/GenBank/DDBJ databases">
        <authorList>
            <person name="Jaros S."/>
            <person name="Januszkiewicz K."/>
            <person name="Wedrychowicz H."/>
        </authorList>
    </citation>
    <scope>NUCLEOTIDE SEQUENCE [LARGE SCALE GENOMIC DNA]</scope>
    <source>
        <strain evidence="2 3">GAS138</strain>
    </source>
</reference>
<dbReference type="EMBL" id="LT670817">
    <property type="protein sequence ID" value="SHH05716.1"/>
    <property type="molecule type" value="Genomic_DNA"/>
</dbReference>
<sequence>MLFSLLSLIPGLASGFLSWLNTKTNADLEKFKAQVGADTSINLADLQAKVEVAKLVAANRNADRDHWFTAWMVPVAFAVFLSHAAAVVFDSMPLFGHAIGSWGVAALPGMYANMQNNIILTVCGVCGVSVIGKIFSK</sequence>
<dbReference type="AlphaFoldDB" id="A0A1M5PVQ1"/>
<feature type="transmembrane region" description="Helical" evidence="1">
    <location>
        <begin position="118"/>
        <end position="136"/>
    </location>
</feature>
<dbReference type="OrthoDB" id="8449249at2"/>
<evidence type="ECO:0000313" key="3">
    <source>
        <dbReference type="Proteomes" id="UP000189796"/>
    </source>
</evidence>
<accession>A0A1M5PVQ1</accession>
<dbReference type="RefSeq" id="WP_079602507.1">
    <property type="nucleotide sequence ID" value="NZ_LT670817.1"/>
</dbReference>
<dbReference type="Proteomes" id="UP000189796">
    <property type="component" value="Chromosome I"/>
</dbReference>
<gene>
    <name evidence="2" type="ORF">SAMN05443248_3526</name>
</gene>
<proteinExistence type="predicted"/>
<feature type="transmembrane region" description="Helical" evidence="1">
    <location>
        <begin position="68"/>
        <end position="89"/>
    </location>
</feature>
<keyword evidence="1" id="KW-1133">Transmembrane helix</keyword>
<protein>
    <submittedName>
        <fullName evidence="2">Uncharacterized protein</fullName>
    </submittedName>
</protein>
<evidence type="ECO:0000313" key="2">
    <source>
        <dbReference type="EMBL" id="SHH05716.1"/>
    </source>
</evidence>
<name>A0A1M5PVQ1_9BRAD</name>
<keyword evidence="1" id="KW-0472">Membrane</keyword>
<organism evidence="2 3">
    <name type="scientific">Bradyrhizobium erythrophlei</name>
    <dbReference type="NCBI Taxonomy" id="1437360"/>
    <lineage>
        <taxon>Bacteria</taxon>
        <taxon>Pseudomonadati</taxon>
        <taxon>Pseudomonadota</taxon>
        <taxon>Alphaproteobacteria</taxon>
        <taxon>Hyphomicrobiales</taxon>
        <taxon>Nitrobacteraceae</taxon>
        <taxon>Bradyrhizobium</taxon>
    </lineage>
</organism>
<keyword evidence="1" id="KW-0812">Transmembrane</keyword>